<dbReference type="GO" id="GO:0007165">
    <property type="term" value="P:signal transduction"/>
    <property type="evidence" value="ECO:0007669"/>
    <property type="project" value="InterPro"/>
</dbReference>
<accession>C1LIT4</accession>
<reference evidence="3" key="2">
    <citation type="submission" date="2009-03" db="EMBL/GenBank/DDBJ databases">
        <authorList>
            <person name="Gang L."/>
        </authorList>
    </citation>
    <scope>NUCLEOTIDE SEQUENCE</scope>
    <source>
        <strain evidence="3">Anhui</strain>
    </source>
</reference>
<sequence length="231" mass="26535">MGSKLCLLITTVYYNITKSTQPFPMNLSLHRQSCKYVKMKTLTFLTLLYVLFARLKLEDLIMLEFIDPVEMVLQFKNFVALLTSVNNYSLNSEKWSLEVLTGALKLFFRELKEPLITFKIYPEVDQLLGNRDMAPDLKVAKMRDLINSMPLPHVNTSRIFFHHLYRVAQLSNVNQMHSYNLAIVFGPSLIWPEVESGAYKALKSVQVPCVEYLITHAEEIFGTVTPPPVIS</sequence>
<evidence type="ECO:0000313" key="3">
    <source>
        <dbReference type="EMBL" id="CAX74612.1"/>
    </source>
</evidence>
<dbReference type="SMART" id="SM00324">
    <property type="entry name" value="RhoGAP"/>
    <property type="match status" value="1"/>
</dbReference>
<evidence type="ECO:0000259" key="2">
    <source>
        <dbReference type="PROSITE" id="PS50238"/>
    </source>
</evidence>
<dbReference type="Pfam" id="PF00620">
    <property type="entry name" value="RhoGAP"/>
    <property type="match status" value="1"/>
</dbReference>
<evidence type="ECO:0000256" key="1">
    <source>
        <dbReference type="ARBA" id="ARBA00022468"/>
    </source>
</evidence>
<keyword evidence="1" id="KW-0343">GTPase activation</keyword>
<dbReference type="SUPFAM" id="SSF48350">
    <property type="entry name" value="GTPase activation domain, GAP"/>
    <property type="match status" value="1"/>
</dbReference>
<reference evidence="3" key="1">
    <citation type="journal article" date="2009" name="Nature">
        <title>The Schistosoma japonicum genome reveals features of host-parasite interplay.</title>
        <authorList>
            <person name="Liu F."/>
            <person name="Zhou Y."/>
            <person name="Wang Z.Q."/>
            <person name="Lu G."/>
            <person name="Zheng H."/>
            <person name="Brindley P.J."/>
            <person name="McManus D.P."/>
            <person name="Blair D."/>
            <person name="Zhang Q.H."/>
            <person name="Zhong Y."/>
            <person name="Wang S."/>
            <person name="Han Z.G."/>
            <person name="Chen Z."/>
        </authorList>
    </citation>
    <scope>NUCLEOTIDE SEQUENCE</scope>
    <source>
        <strain evidence="3">Anhui</strain>
    </source>
</reference>
<dbReference type="PANTHER" id="PTHR23176:SF129">
    <property type="entry name" value="RHO GTPASE ACTIVATING PROTEIN AT 16F, ISOFORM E-RELATED"/>
    <property type="match status" value="1"/>
</dbReference>
<dbReference type="Gene3D" id="1.10.555.10">
    <property type="entry name" value="Rho GTPase activation protein"/>
    <property type="match status" value="1"/>
</dbReference>
<dbReference type="InterPro" id="IPR050729">
    <property type="entry name" value="Rho-GAP"/>
</dbReference>
<organism evidence="3">
    <name type="scientific">Schistosoma japonicum</name>
    <name type="common">Blood fluke</name>
    <dbReference type="NCBI Taxonomy" id="6182"/>
    <lineage>
        <taxon>Eukaryota</taxon>
        <taxon>Metazoa</taxon>
        <taxon>Spiralia</taxon>
        <taxon>Lophotrochozoa</taxon>
        <taxon>Platyhelminthes</taxon>
        <taxon>Trematoda</taxon>
        <taxon>Digenea</taxon>
        <taxon>Strigeidida</taxon>
        <taxon>Schistosomatoidea</taxon>
        <taxon>Schistosomatidae</taxon>
        <taxon>Schistosoma</taxon>
    </lineage>
</organism>
<name>C1LIT4_SCHJA</name>
<dbReference type="PANTHER" id="PTHR23176">
    <property type="entry name" value="RHO/RAC/CDC GTPASE-ACTIVATING PROTEIN"/>
    <property type="match status" value="1"/>
</dbReference>
<dbReference type="EMBL" id="FN318884">
    <property type="protein sequence ID" value="CAX74612.1"/>
    <property type="molecule type" value="mRNA"/>
</dbReference>
<dbReference type="GO" id="GO:0005737">
    <property type="term" value="C:cytoplasm"/>
    <property type="evidence" value="ECO:0007669"/>
    <property type="project" value="TreeGrafter"/>
</dbReference>
<proteinExistence type="evidence at transcript level"/>
<dbReference type="GO" id="GO:0005096">
    <property type="term" value="F:GTPase activator activity"/>
    <property type="evidence" value="ECO:0007669"/>
    <property type="project" value="UniProtKB-KW"/>
</dbReference>
<dbReference type="AlphaFoldDB" id="C1LIT4"/>
<dbReference type="InterPro" id="IPR000198">
    <property type="entry name" value="RhoGAP_dom"/>
</dbReference>
<feature type="domain" description="Rho-GAP" evidence="2">
    <location>
        <begin position="37"/>
        <end position="221"/>
    </location>
</feature>
<protein>
    <submittedName>
        <fullName evidence="3">Rho GTPase-activating protein 12</fullName>
    </submittedName>
</protein>
<dbReference type="InterPro" id="IPR008936">
    <property type="entry name" value="Rho_GTPase_activation_prot"/>
</dbReference>
<dbReference type="PROSITE" id="PS50238">
    <property type="entry name" value="RHOGAP"/>
    <property type="match status" value="1"/>
</dbReference>